<organism evidence="2 3">
    <name type="scientific">Ktedonobacter racemifer DSM 44963</name>
    <dbReference type="NCBI Taxonomy" id="485913"/>
    <lineage>
        <taxon>Bacteria</taxon>
        <taxon>Bacillati</taxon>
        <taxon>Chloroflexota</taxon>
        <taxon>Ktedonobacteria</taxon>
        <taxon>Ktedonobacterales</taxon>
        <taxon>Ktedonobacteraceae</taxon>
        <taxon>Ktedonobacter</taxon>
    </lineage>
</organism>
<keyword evidence="3" id="KW-1185">Reference proteome</keyword>
<comment type="caution">
    <text evidence="2">The sequence shown here is derived from an EMBL/GenBank/DDBJ whole genome shotgun (WGS) entry which is preliminary data.</text>
</comment>
<dbReference type="InParanoid" id="D6TGA3"/>
<accession>D6TGA3</accession>
<sequence length="74" mass="8346">MFQLANRWGYKKRSNFLQAPVFKPGSMTPDQYEDAVTTPHGESRGLLSKPKLPDGSVRAKTYLLSCVRMRLVSS</sequence>
<evidence type="ECO:0000256" key="1">
    <source>
        <dbReference type="SAM" id="MobiDB-lite"/>
    </source>
</evidence>
<evidence type="ECO:0000313" key="2">
    <source>
        <dbReference type="EMBL" id="EFH88805.1"/>
    </source>
</evidence>
<proteinExistence type="predicted"/>
<evidence type="ECO:0000313" key="3">
    <source>
        <dbReference type="Proteomes" id="UP000004508"/>
    </source>
</evidence>
<name>D6TGA3_KTERA</name>
<protein>
    <submittedName>
        <fullName evidence="2">Uncharacterized protein</fullName>
    </submittedName>
</protein>
<gene>
    <name evidence="2" type="ORF">Krac_10304</name>
</gene>
<dbReference type="AlphaFoldDB" id="D6TGA3"/>
<dbReference type="Proteomes" id="UP000004508">
    <property type="component" value="Unassembled WGS sequence"/>
</dbReference>
<reference evidence="2 3" key="1">
    <citation type="journal article" date="2011" name="Stand. Genomic Sci.">
        <title>Non-contiguous finished genome sequence and contextual data of the filamentous soil bacterium Ktedonobacter racemifer type strain (SOSP1-21).</title>
        <authorList>
            <person name="Chang Y.J."/>
            <person name="Land M."/>
            <person name="Hauser L."/>
            <person name="Chertkov O."/>
            <person name="Del Rio T.G."/>
            <person name="Nolan M."/>
            <person name="Copeland A."/>
            <person name="Tice H."/>
            <person name="Cheng J.F."/>
            <person name="Lucas S."/>
            <person name="Han C."/>
            <person name="Goodwin L."/>
            <person name="Pitluck S."/>
            <person name="Ivanova N."/>
            <person name="Ovchinikova G."/>
            <person name="Pati A."/>
            <person name="Chen A."/>
            <person name="Palaniappan K."/>
            <person name="Mavromatis K."/>
            <person name="Liolios K."/>
            <person name="Brettin T."/>
            <person name="Fiebig A."/>
            <person name="Rohde M."/>
            <person name="Abt B."/>
            <person name="Goker M."/>
            <person name="Detter J.C."/>
            <person name="Woyke T."/>
            <person name="Bristow J."/>
            <person name="Eisen J.A."/>
            <person name="Markowitz V."/>
            <person name="Hugenholtz P."/>
            <person name="Kyrpides N.C."/>
            <person name="Klenk H.P."/>
            <person name="Lapidus A."/>
        </authorList>
    </citation>
    <scope>NUCLEOTIDE SEQUENCE [LARGE SCALE GENOMIC DNA]</scope>
    <source>
        <strain evidence="3">DSM 44963</strain>
    </source>
</reference>
<feature type="region of interest" description="Disordered" evidence="1">
    <location>
        <begin position="28"/>
        <end position="51"/>
    </location>
</feature>
<dbReference type="EMBL" id="ADVG01000001">
    <property type="protein sequence ID" value="EFH88805.1"/>
    <property type="molecule type" value="Genomic_DNA"/>
</dbReference>